<accession>A0A8I0AFU6</accession>
<organism evidence="1 2">
    <name type="scientific">Clostridium lentum</name>
    <dbReference type="NCBI Taxonomy" id="2763037"/>
    <lineage>
        <taxon>Bacteria</taxon>
        <taxon>Bacillati</taxon>
        <taxon>Bacillota</taxon>
        <taxon>Clostridia</taxon>
        <taxon>Eubacteriales</taxon>
        <taxon>Clostridiaceae</taxon>
        <taxon>Clostridium</taxon>
    </lineage>
</organism>
<comment type="caution">
    <text evidence="1">The sequence shown here is derived from an EMBL/GenBank/DDBJ whole genome shotgun (WGS) entry which is preliminary data.</text>
</comment>
<reference evidence="1" key="1">
    <citation type="submission" date="2020-08" db="EMBL/GenBank/DDBJ databases">
        <title>Genome public.</title>
        <authorList>
            <person name="Liu C."/>
            <person name="Sun Q."/>
        </authorList>
    </citation>
    <scope>NUCLEOTIDE SEQUENCE</scope>
    <source>
        <strain evidence="1">NSJ-42</strain>
    </source>
</reference>
<evidence type="ECO:0000313" key="2">
    <source>
        <dbReference type="Proteomes" id="UP000662088"/>
    </source>
</evidence>
<dbReference type="RefSeq" id="WP_186835646.1">
    <property type="nucleotide sequence ID" value="NZ_JACOOQ010000029.1"/>
</dbReference>
<sequence>MASNRIKITEEGEVYDRFCIALAIRNSTYNDELKCSLIEQNIIKNCETCSLKFICDGIDGLVDDYIKKTTKVVSSFTL</sequence>
<protein>
    <submittedName>
        <fullName evidence="1">Uncharacterized protein</fullName>
    </submittedName>
</protein>
<dbReference type="EMBL" id="JACOOQ010000029">
    <property type="protein sequence ID" value="MBC5641223.1"/>
    <property type="molecule type" value="Genomic_DNA"/>
</dbReference>
<name>A0A8I0AFU6_9CLOT</name>
<proteinExistence type="predicted"/>
<gene>
    <name evidence="1" type="ORF">H8R92_12710</name>
</gene>
<dbReference type="AlphaFoldDB" id="A0A8I0AFU6"/>
<dbReference type="Proteomes" id="UP000662088">
    <property type="component" value="Unassembled WGS sequence"/>
</dbReference>
<evidence type="ECO:0000313" key="1">
    <source>
        <dbReference type="EMBL" id="MBC5641223.1"/>
    </source>
</evidence>
<keyword evidence="2" id="KW-1185">Reference proteome</keyword>